<evidence type="ECO:0000256" key="1">
    <source>
        <dbReference type="ARBA" id="ARBA00010378"/>
    </source>
</evidence>
<dbReference type="HOGENOM" id="CLU_008749_3_0_9"/>
<dbReference type="Proteomes" id="UP000003280">
    <property type="component" value="Unassembled WGS sequence"/>
</dbReference>
<dbReference type="EMBL" id="AEEH01000033">
    <property type="protein sequence ID" value="EFM25535.1"/>
    <property type="molecule type" value="Genomic_DNA"/>
</dbReference>
<feature type="domain" description="AAA+ ATPase" evidence="4">
    <location>
        <begin position="507"/>
        <end position="645"/>
    </location>
</feature>
<dbReference type="FunFam" id="3.40.50.300:FF:000216">
    <property type="entry name" value="Type VII secretion ATPase EccA"/>
    <property type="match status" value="2"/>
</dbReference>
<dbReference type="SUPFAM" id="SSF52540">
    <property type="entry name" value="P-loop containing nucleoside triphosphate hydrolases"/>
    <property type="match status" value="2"/>
</dbReference>
<comment type="caution">
    <text evidence="5">The sequence shown here is derived from an EMBL/GenBank/DDBJ whole genome shotgun (WGS) entry which is preliminary data.</text>
</comment>
<dbReference type="InterPro" id="IPR000641">
    <property type="entry name" value="CbxX/CfxQ"/>
</dbReference>
<reference evidence="5 6" key="1">
    <citation type="submission" date="2010-07" db="EMBL/GenBank/DDBJ databases">
        <authorList>
            <person name="Muzny D."/>
            <person name="Qin X."/>
            <person name="Deng J."/>
            <person name="Jiang H."/>
            <person name="Liu Y."/>
            <person name="Qu J."/>
            <person name="Song X.-Z."/>
            <person name="Zhang L."/>
            <person name="Thornton R."/>
            <person name="Coyle M."/>
            <person name="Francisco L."/>
            <person name="Jackson L."/>
            <person name="Javaid M."/>
            <person name="Korchina V."/>
            <person name="Kovar C."/>
            <person name="Mata R."/>
            <person name="Mathew T."/>
            <person name="Ngo R."/>
            <person name="Nguyen L."/>
            <person name="Nguyen N."/>
            <person name="Okwuonu G."/>
            <person name="Ongeri F."/>
            <person name="Pham C."/>
            <person name="Simmons D."/>
            <person name="Wilczek-Boney K."/>
            <person name="Hale W."/>
            <person name="Jakkamsetti A."/>
            <person name="Pham P."/>
            <person name="Ruth R."/>
            <person name="San Lucas F."/>
            <person name="Warren J."/>
            <person name="Zhang J."/>
            <person name="Zhao Z."/>
            <person name="Zhou C."/>
            <person name="Zhu D."/>
            <person name="Lee S."/>
            <person name="Bess C."/>
            <person name="Blankenburg K."/>
            <person name="Forbes L."/>
            <person name="Fu Q."/>
            <person name="Gubbala S."/>
            <person name="Hirani K."/>
            <person name="Jayaseelan J.C."/>
            <person name="Lara F."/>
            <person name="Munidasa M."/>
            <person name="Palculict T."/>
            <person name="Patil S."/>
            <person name="Pu L.-L."/>
            <person name="Saada N."/>
            <person name="Tang L."/>
            <person name="Weissenberger G."/>
            <person name="Zhu Y."/>
            <person name="Hemphill L."/>
            <person name="Shang Y."/>
            <person name="Youmans B."/>
            <person name="Ayvaz T."/>
            <person name="Ross M."/>
            <person name="Santibanez J."/>
            <person name="Aqrawi P."/>
            <person name="Gross S."/>
            <person name="Joshi V."/>
            <person name="Fowler G."/>
            <person name="Nazareth L."/>
            <person name="Reid J."/>
            <person name="Worley K."/>
            <person name="Petrosino J."/>
            <person name="Highlander S."/>
            <person name="Gibbs R."/>
        </authorList>
    </citation>
    <scope>NUCLEOTIDE SEQUENCE [LARGE SCALE GENOMIC DNA]</scope>
    <source>
        <strain evidence="5 6">ATCC BAA-1640</strain>
    </source>
</reference>
<keyword evidence="3" id="KW-0067">ATP-binding</keyword>
<dbReference type="OrthoDB" id="9806903at2"/>
<dbReference type="eggNOG" id="COG0464">
    <property type="taxonomic scope" value="Bacteria"/>
</dbReference>
<dbReference type="Pfam" id="PF00004">
    <property type="entry name" value="AAA"/>
    <property type="match status" value="2"/>
</dbReference>
<sequence length="730" mass="83285">MQNTSRKVLDSLELRLESTNLQSFLEHLDKLKNDITEDEYLYLKAKSYFLNEDLEEAKKYLELISNNDLKKYELLSEIYYIQKDAANLGRIYEKVRNLFSEDELRKISLRNLILKRDFNEVEKIIDQYPDNGFEILKMDYYYGSNKHEALKKLARSTMLKKRNSKEADVANEYLQKIKMVKQNEETIDSELNEPLEKLNKLIGLGSVKIEINKIISQIKFEQKRKQAGIINKNKQSYHMAFYGNPGTGKTTVARLLGDIFKSLGILEKGHLVEVDRGDLVQQYIGATAIKTAEVIEEAMGGILFIDEAYSLASGGENDFGPEAIATLLKAMEDKRDEFIVILAGYTDEMRELLKTNPGLKSRINMEINFEDYNDEELMEIARLIAKDNQFIISSDGEKAFKKKIAKEQMQEFFANGRSVRNLIEDAIKTKALNIGSRIATREELTTLYSLDFGIDPSECEEETLEAAMEELNSLIGLSSVKKQITGIKNEVLYDKLVEEKTGKKYNRSYHMAFTGNPGTGKTTVAKIMGKIFYNMGILATPKVVEAQRSDLVAGYIGQTAIKTRDICKSAYGGILFVDEAYDLASGGENDFGKEAIATLIQEMENNRDRLVVIFAGYTNEMAGLFDTNPGLKSRVTQIIEFQDYNEDELLEIYKSLTNAQGFYSDKETEEIIYNYFKHLCQNKDRHFGNGREARNFFEKVILELKSRVIEERSDEINHITKADVQNVIGG</sequence>
<keyword evidence="6" id="KW-1185">Reference proteome</keyword>
<dbReference type="InterPro" id="IPR003593">
    <property type="entry name" value="AAA+_ATPase"/>
</dbReference>
<evidence type="ECO:0000256" key="3">
    <source>
        <dbReference type="ARBA" id="ARBA00022840"/>
    </source>
</evidence>
<dbReference type="PRINTS" id="PR00819">
    <property type="entry name" value="CBXCFQXSUPER"/>
</dbReference>
<dbReference type="GO" id="GO:0016887">
    <property type="term" value="F:ATP hydrolysis activity"/>
    <property type="evidence" value="ECO:0007669"/>
    <property type="project" value="InterPro"/>
</dbReference>
<dbReference type="AlphaFoldDB" id="E0NL32"/>
<organism evidence="5 6">
    <name type="scientific">Peptoniphilus duerdenii ATCC BAA-1640</name>
    <dbReference type="NCBI Taxonomy" id="862517"/>
    <lineage>
        <taxon>Bacteria</taxon>
        <taxon>Bacillati</taxon>
        <taxon>Bacillota</taxon>
        <taxon>Tissierellia</taxon>
        <taxon>Tissierellales</taxon>
        <taxon>Peptoniphilaceae</taxon>
        <taxon>Peptoniphilus</taxon>
    </lineage>
</organism>
<accession>E0NL32</accession>
<comment type="similarity">
    <text evidence="1">Belongs to the CbxX/CfxQ family.</text>
</comment>
<dbReference type="Gene3D" id="1.10.8.60">
    <property type="match status" value="2"/>
</dbReference>
<evidence type="ECO:0000313" key="5">
    <source>
        <dbReference type="EMBL" id="EFM25535.1"/>
    </source>
</evidence>
<dbReference type="InterPro" id="IPR050773">
    <property type="entry name" value="CbxX/CfxQ_RuBisCO_ESX"/>
</dbReference>
<dbReference type="InterPro" id="IPR003959">
    <property type="entry name" value="ATPase_AAA_core"/>
</dbReference>
<dbReference type="InterPro" id="IPR027417">
    <property type="entry name" value="P-loop_NTPase"/>
</dbReference>
<feature type="domain" description="AAA+ ATPase" evidence="4">
    <location>
        <begin position="235"/>
        <end position="369"/>
    </location>
</feature>
<dbReference type="PANTHER" id="PTHR43392">
    <property type="entry name" value="AAA-TYPE ATPASE FAMILY PROTEIN / ANKYRIN REPEAT FAMILY PROTEIN"/>
    <property type="match status" value="1"/>
</dbReference>
<dbReference type="GO" id="GO:0005524">
    <property type="term" value="F:ATP binding"/>
    <property type="evidence" value="ECO:0007669"/>
    <property type="project" value="UniProtKB-KW"/>
</dbReference>
<dbReference type="SMART" id="SM00382">
    <property type="entry name" value="AAA"/>
    <property type="match status" value="2"/>
</dbReference>
<dbReference type="Gene3D" id="3.40.50.300">
    <property type="entry name" value="P-loop containing nucleotide triphosphate hydrolases"/>
    <property type="match status" value="2"/>
</dbReference>
<name>E0NL32_9FIRM</name>
<gene>
    <name evidence="5" type="primary">spoVK</name>
    <name evidence="5" type="ORF">HMPREF9225_0871</name>
</gene>
<evidence type="ECO:0000259" key="4">
    <source>
        <dbReference type="SMART" id="SM00382"/>
    </source>
</evidence>
<evidence type="ECO:0000313" key="6">
    <source>
        <dbReference type="Proteomes" id="UP000003280"/>
    </source>
</evidence>
<dbReference type="STRING" id="862517.HMPREF9225_0871"/>
<dbReference type="PANTHER" id="PTHR43392:SF2">
    <property type="entry name" value="AAA-TYPE ATPASE FAMILY PROTEIN _ ANKYRIN REPEAT FAMILY PROTEIN"/>
    <property type="match status" value="1"/>
</dbReference>
<keyword evidence="2" id="KW-0547">Nucleotide-binding</keyword>
<evidence type="ECO:0000256" key="2">
    <source>
        <dbReference type="ARBA" id="ARBA00022741"/>
    </source>
</evidence>
<dbReference type="RefSeq" id="WP_008901686.1">
    <property type="nucleotide sequence ID" value="NZ_GL397071.1"/>
</dbReference>
<dbReference type="Pfam" id="PF17866">
    <property type="entry name" value="AAA_lid_6"/>
    <property type="match status" value="2"/>
</dbReference>
<dbReference type="CDD" id="cd00009">
    <property type="entry name" value="AAA"/>
    <property type="match status" value="2"/>
</dbReference>
<dbReference type="InterPro" id="IPR041627">
    <property type="entry name" value="AAA_lid_6"/>
</dbReference>
<proteinExistence type="inferred from homology"/>
<protein>
    <submittedName>
        <fullName evidence="5">Stage V sporulation protein K</fullName>
    </submittedName>
</protein>